<organism evidence="4">
    <name type="scientific">Hydatigena taeniaeformis</name>
    <name type="common">Feline tapeworm</name>
    <name type="synonym">Taenia taeniaeformis</name>
    <dbReference type="NCBI Taxonomy" id="6205"/>
    <lineage>
        <taxon>Eukaryota</taxon>
        <taxon>Metazoa</taxon>
        <taxon>Spiralia</taxon>
        <taxon>Lophotrochozoa</taxon>
        <taxon>Platyhelminthes</taxon>
        <taxon>Cestoda</taxon>
        <taxon>Eucestoda</taxon>
        <taxon>Cyclophyllidea</taxon>
        <taxon>Taeniidae</taxon>
        <taxon>Hydatigera</taxon>
    </lineage>
</organism>
<dbReference type="EMBL" id="UYWX01020723">
    <property type="protein sequence ID" value="VDM33978.1"/>
    <property type="molecule type" value="Genomic_DNA"/>
</dbReference>
<protein>
    <submittedName>
        <fullName evidence="4">BAH domain-containing protein</fullName>
    </submittedName>
</protein>
<dbReference type="WBParaSite" id="TTAC_0000923901-mRNA-1">
    <property type="protein sequence ID" value="TTAC_0000923901-mRNA-1"/>
    <property type="gene ID" value="TTAC_0000923901"/>
</dbReference>
<proteinExistence type="predicted"/>
<dbReference type="AlphaFoldDB" id="A0A158RF93"/>
<keyword evidence="3" id="KW-1185">Reference proteome</keyword>
<evidence type="ECO:0000313" key="2">
    <source>
        <dbReference type="EMBL" id="VDM33978.1"/>
    </source>
</evidence>
<reference evidence="2 3" key="2">
    <citation type="submission" date="2018-11" db="EMBL/GenBank/DDBJ databases">
        <authorList>
            <consortium name="Pathogen Informatics"/>
        </authorList>
    </citation>
    <scope>NUCLEOTIDE SEQUENCE [LARGE SCALE GENOMIC DNA]</scope>
</reference>
<dbReference type="Proteomes" id="UP000274429">
    <property type="component" value="Unassembled WGS sequence"/>
</dbReference>
<evidence type="ECO:0000313" key="3">
    <source>
        <dbReference type="Proteomes" id="UP000274429"/>
    </source>
</evidence>
<feature type="region of interest" description="Disordered" evidence="1">
    <location>
        <begin position="139"/>
        <end position="161"/>
    </location>
</feature>
<reference evidence="4" key="1">
    <citation type="submission" date="2016-04" db="UniProtKB">
        <authorList>
            <consortium name="WormBaseParasite"/>
        </authorList>
    </citation>
    <scope>IDENTIFICATION</scope>
</reference>
<accession>A0A158RF93</accession>
<dbReference type="OrthoDB" id="6267215at2759"/>
<dbReference type="STRING" id="6205.A0A158RF93"/>
<sequence length="550" mass="59820">MVHRVHAIPAPLKPLQGFIRLSRLSPSAHLFMSSLNCFKPSPVGTLSHKAIEGSARVVEKSDSDGEDYDAPTVRDHVSCTDDGCSLQSRGRFQSLRCESPRPESNVLVRTLKTASLSARNRSKLKELGVSNPSPMLICVKGHSRKGDTPDSKRKAKMKHTEVKYDSYDSVDLQPQAGNANSNLSCLVRSHSDSTCLTVKASKPPDEIVADSTSQLPSNSQLNVLVTAAEVQNGDGSNSSAPRSTIYSPIYPNPPTPSFGYMPSSPYMTYDGYLGSPQMGGFMGVMTPPTYGTSSMSLGDANLHGLIYPSPQMSPYSLLFQCPHPYTDPFHQRPCSVESCNVNDDFDTCLHLVKLSNCMPPVLPLSLWGPSVFAFPPFPVAGGPLPHASGPRQGLDNSYHPAHIAASPMPPVIYTSNYPRQNHSVSYQAPLSSEDRAPAAPIPARRQFSNQHYHLPPNPPLQRLRSPPPPLQHQQQPLPPLPAHQSQTHTNVQMPSSRGTAFKKVNSSAAPPPYDSLRTVIGDPANQHKLVLIGVIWHENWCLTDIGSTMI</sequence>
<feature type="compositionally biased region" description="Basic and acidic residues" evidence="1">
    <location>
        <begin position="144"/>
        <end position="161"/>
    </location>
</feature>
<feature type="compositionally biased region" description="Pro residues" evidence="1">
    <location>
        <begin position="455"/>
        <end position="481"/>
    </location>
</feature>
<feature type="region of interest" description="Disordered" evidence="1">
    <location>
        <begin position="449"/>
        <end position="493"/>
    </location>
</feature>
<evidence type="ECO:0000256" key="1">
    <source>
        <dbReference type="SAM" id="MobiDB-lite"/>
    </source>
</evidence>
<name>A0A158RF93_HYDTA</name>
<gene>
    <name evidence="2" type="ORF">TTAC_LOCUS9224</name>
</gene>
<evidence type="ECO:0000313" key="4">
    <source>
        <dbReference type="WBParaSite" id="TTAC_0000923901-mRNA-1"/>
    </source>
</evidence>